<protein>
    <recommendedName>
        <fullName evidence="3">BAG family molecular chaperone regulator 5</fullName>
    </recommendedName>
    <alternativeName>
        <fullName evidence="4">Bcl-2-associated athanogene 5</fullName>
    </alternativeName>
</protein>
<proteinExistence type="predicted"/>
<dbReference type="InterPro" id="IPR039773">
    <property type="entry name" value="BAG_chaperone_regulator"/>
</dbReference>
<feature type="region of interest" description="Disordered" evidence="5">
    <location>
        <begin position="93"/>
        <end position="118"/>
    </location>
</feature>
<name>A0A5J5D3M3_9PERO</name>
<dbReference type="GO" id="GO:0016020">
    <property type="term" value="C:membrane"/>
    <property type="evidence" value="ECO:0007669"/>
    <property type="project" value="TreeGrafter"/>
</dbReference>
<dbReference type="GO" id="GO:0051087">
    <property type="term" value="F:protein-folding chaperone binding"/>
    <property type="evidence" value="ECO:0007669"/>
    <property type="project" value="InterPro"/>
</dbReference>
<dbReference type="PANTHER" id="PTHR12329">
    <property type="entry name" value="BCL2-ASSOCIATED ATHANOGENE"/>
    <property type="match status" value="1"/>
</dbReference>
<dbReference type="InterPro" id="IPR003103">
    <property type="entry name" value="BAG_domain"/>
</dbReference>
<dbReference type="SMART" id="SM00264">
    <property type="entry name" value="BAG"/>
    <property type="match status" value="3"/>
</dbReference>
<dbReference type="AlphaFoldDB" id="A0A5J5D3M3"/>
<keyword evidence="1" id="KW-0677">Repeat</keyword>
<organism evidence="7 8">
    <name type="scientific">Etheostoma spectabile</name>
    <name type="common">orangethroat darter</name>
    <dbReference type="NCBI Taxonomy" id="54343"/>
    <lineage>
        <taxon>Eukaryota</taxon>
        <taxon>Metazoa</taxon>
        <taxon>Chordata</taxon>
        <taxon>Craniata</taxon>
        <taxon>Vertebrata</taxon>
        <taxon>Euteleostomi</taxon>
        <taxon>Actinopterygii</taxon>
        <taxon>Neopterygii</taxon>
        <taxon>Teleostei</taxon>
        <taxon>Neoteleostei</taxon>
        <taxon>Acanthomorphata</taxon>
        <taxon>Eupercaria</taxon>
        <taxon>Perciformes</taxon>
        <taxon>Percoidei</taxon>
        <taxon>Percidae</taxon>
        <taxon>Etheostomatinae</taxon>
        <taxon>Etheostoma</taxon>
    </lineage>
</organism>
<dbReference type="GO" id="GO:0000774">
    <property type="term" value="F:adenyl-nucleotide exchange factor activity"/>
    <property type="evidence" value="ECO:0007669"/>
    <property type="project" value="TreeGrafter"/>
</dbReference>
<dbReference type="PANTHER" id="PTHR12329:SF2">
    <property type="entry name" value="BAG FAMILY MOLECULAR CHAPERONE REGULATOR 5"/>
    <property type="match status" value="1"/>
</dbReference>
<keyword evidence="8" id="KW-1185">Reference proteome</keyword>
<dbReference type="Proteomes" id="UP000327493">
    <property type="component" value="Chromosome 9"/>
</dbReference>
<evidence type="ECO:0000259" key="6">
    <source>
        <dbReference type="PROSITE" id="PS51035"/>
    </source>
</evidence>
<dbReference type="SUPFAM" id="SSF63491">
    <property type="entry name" value="BAG domain"/>
    <property type="match status" value="4"/>
</dbReference>
<dbReference type="GO" id="GO:0005829">
    <property type="term" value="C:cytosol"/>
    <property type="evidence" value="ECO:0007669"/>
    <property type="project" value="TreeGrafter"/>
</dbReference>
<gene>
    <name evidence="7" type="ORF">FQN60_012687</name>
</gene>
<feature type="domain" description="BAG" evidence="6">
    <location>
        <begin position="391"/>
        <end position="432"/>
    </location>
</feature>
<dbReference type="EMBL" id="VOFY01000009">
    <property type="protein sequence ID" value="KAA8589322.1"/>
    <property type="molecule type" value="Genomic_DNA"/>
</dbReference>
<dbReference type="GO" id="GO:0005634">
    <property type="term" value="C:nucleus"/>
    <property type="evidence" value="ECO:0007669"/>
    <property type="project" value="TreeGrafter"/>
</dbReference>
<evidence type="ECO:0000256" key="2">
    <source>
        <dbReference type="ARBA" id="ARBA00023186"/>
    </source>
</evidence>
<evidence type="ECO:0000256" key="3">
    <source>
        <dbReference type="ARBA" id="ARBA00041186"/>
    </source>
</evidence>
<dbReference type="Gene3D" id="1.20.58.120">
    <property type="entry name" value="BAG domain"/>
    <property type="match status" value="5"/>
</dbReference>
<dbReference type="GO" id="GO:0050821">
    <property type="term" value="P:protein stabilization"/>
    <property type="evidence" value="ECO:0007669"/>
    <property type="project" value="TreeGrafter"/>
</dbReference>
<evidence type="ECO:0000256" key="1">
    <source>
        <dbReference type="ARBA" id="ARBA00022737"/>
    </source>
</evidence>
<evidence type="ECO:0000313" key="7">
    <source>
        <dbReference type="EMBL" id="KAA8589322.1"/>
    </source>
</evidence>
<sequence length="528" mass="58883">MFSINQGRCALFRNSSDGCTLAMQQGTAEEAPVVVCGRGDTSPTAVSQSVGGVIHLDATLVHDPPCCGRWKQTSVEMCAHVFGVLKSLFGKPFDGGKRMDHGGPQQQPHPMEQQQPTYHPQHPAMTRLYEVQKEVASLGPQVCTFSGLQNDRDYKRLERELTRLLLEVDQVDTEGKAELQGARKRAAQEVEGLLRYLEENATHPSRVAIEELSNEARQLVDDRVVAPQRSGGVAEINDELVDALQEIVLRLTQVKTEGRVPLRKARYRALTRMCAVQDVIEGRTQQQTLSLPLSGDTHEAVHRINQVMVKVSVARGQLVALLMGLSGRDSCTHLSRILTEMQVELDALDVSGNAAIRNYRKQAVRAHVSHLRDGVLRHCIMGDLSFRPKAELQSLLTHLDQVDTGRNPCIREARRRAVVEVQAIITFLDLREALARRQPGPSEHPSHRAVWLVLGSLSDLQAQALGFDGKRLDKSYMMLEELLTKQLLALDAVDPQGDETTKIARKQAVKFAQNILNYLDMKTDEWEY</sequence>
<reference evidence="7 8" key="1">
    <citation type="submission" date="2019-08" db="EMBL/GenBank/DDBJ databases">
        <title>A chromosome-level genome assembly, high-density linkage maps, and genome scans reveal the genomic architecture of hybrid incompatibilities underlying speciation via character displacement in darters (Percidae: Etheostominae).</title>
        <authorList>
            <person name="Moran R.L."/>
            <person name="Catchen J.M."/>
            <person name="Fuller R.C."/>
        </authorList>
    </citation>
    <scope>NUCLEOTIDE SEQUENCE [LARGE SCALE GENOMIC DNA]</scope>
    <source>
        <strain evidence="7">EspeVRDwgs_2016</strain>
        <tissue evidence="7">Muscle</tissue>
    </source>
</reference>
<accession>A0A5J5D3M3</accession>
<dbReference type="Pfam" id="PF02179">
    <property type="entry name" value="BAG"/>
    <property type="match status" value="3"/>
</dbReference>
<feature type="domain" description="BAG" evidence="6">
    <location>
        <begin position="446"/>
        <end position="523"/>
    </location>
</feature>
<dbReference type="PROSITE" id="PS51035">
    <property type="entry name" value="BAG"/>
    <property type="match status" value="3"/>
</dbReference>
<evidence type="ECO:0000313" key="8">
    <source>
        <dbReference type="Proteomes" id="UP000327493"/>
    </source>
</evidence>
<evidence type="ECO:0000256" key="4">
    <source>
        <dbReference type="ARBA" id="ARBA00042866"/>
    </source>
</evidence>
<feature type="domain" description="BAG" evidence="6">
    <location>
        <begin position="124"/>
        <end position="201"/>
    </location>
</feature>
<dbReference type="GO" id="GO:0090083">
    <property type="term" value="P:regulation of inclusion body assembly"/>
    <property type="evidence" value="ECO:0007669"/>
    <property type="project" value="TreeGrafter"/>
</dbReference>
<keyword evidence="2" id="KW-0143">Chaperone</keyword>
<dbReference type="GO" id="GO:0031397">
    <property type="term" value="P:negative regulation of protein ubiquitination"/>
    <property type="evidence" value="ECO:0007669"/>
    <property type="project" value="TreeGrafter"/>
</dbReference>
<dbReference type="InterPro" id="IPR036533">
    <property type="entry name" value="BAG_dom_sf"/>
</dbReference>
<comment type="caution">
    <text evidence="7">The sequence shown here is derived from an EMBL/GenBank/DDBJ whole genome shotgun (WGS) entry which is preliminary data.</text>
</comment>
<evidence type="ECO:0000256" key="5">
    <source>
        <dbReference type="SAM" id="MobiDB-lite"/>
    </source>
</evidence>
<feature type="compositionally biased region" description="Low complexity" evidence="5">
    <location>
        <begin position="104"/>
        <end position="116"/>
    </location>
</feature>